<evidence type="ECO:0000313" key="9">
    <source>
        <dbReference type="Proteomes" id="UP000021816"/>
    </source>
</evidence>
<dbReference type="GO" id="GO:0016747">
    <property type="term" value="F:acyltransferase activity, transferring groups other than amino-acyl groups"/>
    <property type="evidence" value="ECO:0007669"/>
    <property type="project" value="InterPro"/>
</dbReference>
<dbReference type="Pfam" id="PF00583">
    <property type="entry name" value="Acetyltransf_1"/>
    <property type="match status" value="1"/>
</dbReference>
<keyword evidence="4" id="KW-0012">Acyltransferase</keyword>
<feature type="domain" description="N-acetyltransferase" evidence="7">
    <location>
        <begin position="26"/>
        <end position="147"/>
    </location>
</feature>
<dbReference type="InterPro" id="IPR000182">
    <property type="entry name" value="GNAT_dom"/>
</dbReference>
<keyword evidence="2" id="KW-1277">Toxin-antitoxin system</keyword>
<keyword evidence="1" id="KW-0678">Repressor</keyword>
<dbReference type="AlphaFoldDB" id="A0A011Q046"/>
<name>A0A011Q046_9PROT</name>
<proteinExistence type="predicted"/>
<evidence type="ECO:0000256" key="5">
    <source>
        <dbReference type="ARBA" id="ARBA00049880"/>
    </source>
</evidence>
<evidence type="ECO:0000256" key="3">
    <source>
        <dbReference type="ARBA" id="ARBA00022679"/>
    </source>
</evidence>
<dbReference type="Gene3D" id="3.40.630.30">
    <property type="match status" value="1"/>
</dbReference>
<dbReference type="EMBL" id="JEMX01000010">
    <property type="protein sequence ID" value="EXI82582.1"/>
    <property type="molecule type" value="Genomic_DNA"/>
</dbReference>
<accession>A0A011Q046</accession>
<gene>
    <name evidence="8" type="ORF">AW10_00368</name>
</gene>
<evidence type="ECO:0000259" key="7">
    <source>
        <dbReference type="Pfam" id="PF00583"/>
    </source>
</evidence>
<evidence type="ECO:0000256" key="2">
    <source>
        <dbReference type="ARBA" id="ARBA00022649"/>
    </source>
</evidence>
<keyword evidence="3 8" id="KW-0808">Transferase</keyword>
<feature type="region of interest" description="Disordered" evidence="6">
    <location>
        <begin position="1"/>
        <end position="20"/>
    </location>
</feature>
<dbReference type="Proteomes" id="UP000021816">
    <property type="component" value="Unassembled WGS sequence"/>
</dbReference>
<protein>
    <submittedName>
        <fullName evidence="8">Putative acetyltransferase</fullName>
    </submittedName>
</protein>
<reference evidence="8 9" key="1">
    <citation type="submission" date="2014-02" db="EMBL/GenBank/DDBJ databases">
        <title>Expanding our view of genomic diversity in Candidatus Accumulibacter clades.</title>
        <authorList>
            <person name="Skennerton C.T."/>
            <person name="Barr J.J."/>
            <person name="Slater F.R."/>
            <person name="Bond P.L."/>
            <person name="Tyson G.W."/>
        </authorList>
    </citation>
    <scope>NUCLEOTIDE SEQUENCE [LARGE SCALE GENOMIC DNA]</scope>
    <source>
        <strain evidence="9">BA-92</strain>
    </source>
</reference>
<dbReference type="STRING" id="1454003.AW10_00368"/>
<evidence type="ECO:0000313" key="8">
    <source>
        <dbReference type="EMBL" id="EXI82582.1"/>
    </source>
</evidence>
<dbReference type="InterPro" id="IPR016181">
    <property type="entry name" value="Acyl_CoA_acyltransferase"/>
</dbReference>
<dbReference type="SUPFAM" id="SSF55729">
    <property type="entry name" value="Acyl-CoA N-acyltransferases (Nat)"/>
    <property type="match status" value="1"/>
</dbReference>
<evidence type="ECO:0000256" key="1">
    <source>
        <dbReference type="ARBA" id="ARBA00022491"/>
    </source>
</evidence>
<sequence length="175" mass="18983">MSLPDWRDAPISKAHDRESFDCGEPELNEFLRRHARQSHEKGGAKTFVAWPVNDGKRVLGFYSLSPASIDYARTPALVKKGLARYDVPVFRLGRLAVDRTVQGHGLGGQLLLAAGRRCLLAAAEVGGVALLIDAKNERVAAWYQAYGALPLLDAPRSLVLPLTTIEAALKAAGRL</sequence>
<evidence type="ECO:0000256" key="4">
    <source>
        <dbReference type="ARBA" id="ARBA00023315"/>
    </source>
</evidence>
<dbReference type="PATRIC" id="fig|1454003.3.peg.375"/>
<dbReference type="PANTHER" id="PTHR36449:SF1">
    <property type="entry name" value="ACETYLTRANSFERASE"/>
    <property type="match status" value="1"/>
</dbReference>
<organism evidence="8 9">
    <name type="scientific">Candidatus Accumulibacter appositus</name>
    <dbReference type="NCBI Taxonomy" id="1454003"/>
    <lineage>
        <taxon>Bacteria</taxon>
        <taxon>Pseudomonadati</taxon>
        <taxon>Pseudomonadota</taxon>
        <taxon>Betaproteobacteria</taxon>
        <taxon>Candidatus Accumulibacter</taxon>
    </lineage>
</organism>
<comment type="catalytic activity">
    <reaction evidence="5">
        <text>glycyl-tRNA(Gly) + acetyl-CoA = N-acetylglycyl-tRNA(Gly) + CoA + H(+)</text>
        <dbReference type="Rhea" id="RHEA:81867"/>
        <dbReference type="Rhea" id="RHEA-COMP:9683"/>
        <dbReference type="Rhea" id="RHEA-COMP:19766"/>
        <dbReference type="ChEBI" id="CHEBI:15378"/>
        <dbReference type="ChEBI" id="CHEBI:57287"/>
        <dbReference type="ChEBI" id="CHEBI:57288"/>
        <dbReference type="ChEBI" id="CHEBI:78522"/>
        <dbReference type="ChEBI" id="CHEBI:232036"/>
    </reaction>
</comment>
<comment type="caution">
    <text evidence="8">The sequence shown here is derived from an EMBL/GenBank/DDBJ whole genome shotgun (WGS) entry which is preliminary data.</text>
</comment>
<evidence type="ECO:0000256" key="6">
    <source>
        <dbReference type="SAM" id="MobiDB-lite"/>
    </source>
</evidence>
<dbReference type="PANTHER" id="PTHR36449">
    <property type="entry name" value="ACETYLTRANSFERASE-RELATED"/>
    <property type="match status" value="1"/>
</dbReference>